<dbReference type="RefSeq" id="WP_344547063.1">
    <property type="nucleotide sequence ID" value="NZ_BAAATD010000012.1"/>
</dbReference>
<dbReference type="SUPFAM" id="SSF53335">
    <property type="entry name" value="S-adenosyl-L-methionine-dependent methyltransferases"/>
    <property type="match status" value="2"/>
</dbReference>
<dbReference type="InterPro" id="IPR029063">
    <property type="entry name" value="SAM-dependent_MTases_sf"/>
</dbReference>
<dbReference type="PANTHER" id="PTHR42912:SF80">
    <property type="entry name" value="METHYLTRANSFERASE DOMAIN-CONTAINING PROTEIN"/>
    <property type="match status" value="1"/>
</dbReference>
<accession>A0ABN3QGN3</accession>
<dbReference type="CDD" id="cd02440">
    <property type="entry name" value="AdoMet_MTases"/>
    <property type="match status" value="2"/>
</dbReference>
<sequence length="820" mass="88353">MTVPDDSEITRLLTGHPWIGAAQVDPGGRTVRVRAAESAVAVRPALGGLVEEFLEHWSEVYEWTYTKGENRHADDLDLSGWRASDTGEPLPVGHMREWIGHTVELVLSLKPRWILELGCGTGLLAHRLRDRVSGYVGTDVADAAVRALTAEAEPGTAFVRAAAHEAGSPQVRMALETVGCPQARPDCVVLNSVTQCFPGVDYLRSVVQDAVELVAPGGTIVVGDVRDARLLPDFCQWVERSLDPAATAGDLARRAAERAARDPEFLFDPPLLAGLAREAAAETGRAIGISVHPKTMSTPTELTRYRFDAVLHVDVPGSPQVEVERWNDLRGDRSAALSLRLARGPVRVEGIPSTMTGAALKAIVGGRAAILADPSDPTVYALVAPPEAAPVPVGTVIAPGTAHEPFAAFVARRLPEVATALLRRTGSTAALTMVAEDLTGPEDRAARAGARSVRSSDSAAIPGFLRRLDEVALLAMAATLRSAGLARRGPSRTSEEICDELRVAGRHRWIVRRWLDVLVAEGLLARSPDGTYGELRRVRRSEAIDAAAGLEAAGEEIGYPAETTRFMVTAMIRLPALLRDDLRLQQLLFAEDDTADGAYRENTVNRYLNGAAGEVMRWAHETSSRARPLRVLELGAGVGGTTTDVLAALAGREIDYLFTDVSRYFLTLGRKRFGGRPGVGFELFDINHVGTRQPRPPASFDVILSANVLHNARDIRATLEQLAGLLSPGGLFVFIETTRELSSILTSMQFLMSPRPGQDRLDPADPRAGGDRVFLTGDEWLEELTRSGLEPLFSLPHCTHPLAAAGLRLFVARAARQAGE</sequence>
<proteinExistence type="predicted"/>
<gene>
    <name evidence="2" type="ORF">GCM10010411_73070</name>
</gene>
<organism evidence="2 3">
    <name type="scientific">Actinomadura fulvescens</name>
    <dbReference type="NCBI Taxonomy" id="46160"/>
    <lineage>
        <taxon>Bacteria</taxon>
        <taxon>Bacillati</taxon>
        <taxon>Actinomycetota</taxon>
        <taxon>Actinomycetes</taxon>
        <taxon>Streptosporangiales</taxon>
        <taxon>Thermomonosporaceae</taxon>
        <taxon>Actinomadura</taxon>
    </lineage>
</organism>
<dbReference type="Gene3D" id="3.40.50.150">
    <property type="entry name" value="Vaccinia Virus protein VP39"/>
    <property type="match status" value="2"/>
</dbReference>
<dbReference type="PANTHER" id="PTHR42912">
    <property type="entry name" value="METHYLTRANSFERASE"/>
    <property type="match status" value="1"/>
</dbReference>
<comment type="caution">
    <text evidence="2">The sequence shown here is derived from an EMBL/GenBank/DDBJ whole genome shotgun (WGS) entry which is preliminary data.</text>
</comment>
<reference evidence="2 3" key="1">
    <citation type="journal article" date="2019" name="Int. J. Syst. Evol. Microbiol.">
        <title>The Global Catalogue of Microorganisms (GCM) 10K type strain sequencing project: providing services to taxonomists for standard genome sequencing and annotation.</title>
        <authorList>
            <consortium name="The Broad Institute Genomics Platform"/>
            <consortium name="The Broad Institute Genome Sequencing Center for Infectious Disease"/>
            <person name="Wu L."/>
            <person name="Ma J."/>
        </authorList>
    </citation>
    <scope>NUCLEOTIDE SEQUENCE [LARGE SCALE GENOMIC DNA]</scope>
    <source>
        <strain evidence="2 3">JCM 6833</strain>
    </source>
</reference>
<dbReference type="InterPro" id="IPR050508">
    <property type="entry name" value="Methyltransf_Superfamily"/>
</dbReference>
<name>A0ABN3QGN3_9ACTN</name>
<dbReference type="Pfam" id="PF08242">
    <property type="entry name" value="Methyltransf_12"/>
    <property type="match status" value="2"/>
</dbReference>
<protein>
    <recommendedName>
        <fullName evidence="1">Methyltransferase type 12 domain-containing protein</fullName>
    </recommendedName>
</protein>
<dbReference type="Proteomes" id="UP001501509">
    <property type="component" value="Unassembled WGS sequence"/>
</dbReference>
<dbReference type="InterPro" id="IPR013217">
    <property type="entry name" value="Methyltransf_12"/>
</dbReference>
<evidence type="ECO:0000259" key="1">
    <source>
        <dbReference type="Pfam" id="PF08242"/>
    </source>
</evidence>
<keyword evidence="3" id="KW-1185">Reference proteome</keyword>
<evidence type="ECO:0000313" key="3">
    <source>
        <dbReference type="Proteomes" id="UP001501509"/>
    </source>
</evidence>
<feature type="domain" description="Methyltransferase type 12" evidence="1">
    <location>
        <begin position="115"/>
        <end position="220"/>
    </location>
</feature>
<feature type="domain" description="Methyltransferase type 12" evidence="1">
    <location>
        <begin position="632"/>
        <end position="732"/>
    </location>
</feature>
<dbReference type="EMBL" id="BAAATD010000012">
    <property type="protein sequence ID" value="GAA2625689.1"/>
    <property type="molecule type" value="Genomic_DNA"/>
</dbReference>
<evidence type="ECO:0000313" key="2">
    <source>
        <dbReference type="EMBL" id="GAA2625689.1"/>
    </source>
</evidence>